<sequence length="436" mass="49117">MDETGVHSLLNAKKSIVSDIGTTSPVQTIAGKDISNPLMAVTLPKSEVLTGNYCYMMPPKDKNHSSAVVPPDLLSNLPENVIDAIGIHLPLRDAVRTSILSKKWRYKWCRLPELTLDQAFWERQITNGIQHFVLQFPKRNIYKLPSSFFMCFQMRHLSLHNCSLNPPLAFKGFDKLVSLELCGVTIYPLHLEKLISHSPLLEQLVLHLSIFFHVRIEAPKLRSFDFKGRISFIYVRNGRLLAKLSLVDEGYPEKAGIHGITKFIQSFHALEHLHLDYSSVRFLAGEVSEKLPSALNSLNRLHFGISLDEPDVVSCALCLIRSSLYLQDIEIQVYERFNPATSDVTNEMAALKSLEVEGFSDVILNHLRSVKLKGITGTKHEMQLIKLLLAKSPMLVGMLIEHGRGNKSPEARLELLTELMKFQQASPKAEVVYKGS</sequence>
<keyword evidence="3" id="KW-1185">Reference proteome</keyword>
<dbReference type="PANTHER" id="PTHR31639">
    <property type="entry name" value="F-BOX PROTEIN-LIKE"/>
    <property type="match status" value="1"/>
</dbReference>
<gene>
    <name evidence="2" type="ORF">RND71_019169</name>
</gene>
<dbReference type="InterPro" id="IPR032675">
    <property type="entry name" value="LRR_dom_sf"/>
</dbReference>
<evidence type="ECO:0000313" key="2">
    <source>
        <dbReference type="EMBL" id="KAK4360217.1"/>
    </source>
</evidence>
<dbReference type="PANTHER" id="PTHR31639:SF203">
    <property type="entry name" value="F-BOX DOMAIN-CONTAINING PROTEIN"/>
    <property type="match status" value="1"/>
</dbReference>
<dbReference type="PROSITE" id="PS50181">
    <property type="entry name" value="FBOX"/>
    <property type="match status" value="1"/>
</dbReference>
<dbReference type="Pfam" id="PF00646">
    <property type="entry name" value="F-box"/>
    <property type="match status" value="1"/>
</dbReference>
<reference evidence="2" key="1">
    <citation type="submission" date="2023-12" db="EMBL/GenBank/DDBJ databases">
        <title>Genome assembly of Anisodus tanguticus.</title>
        <authorList>
            <person name="Wang Y.-J."/>
        </authorList>
    </citation>
    <scope>NUCLEOTIDE SEQUENCE</scope>
    <source>
        <strain evidence="2">KB-2021</strain>
        <tissue evidence="2">Leaf</tissue>
    </source>
</reference>
<dbReference type="InterPro" id="IPR001810">
    <property type="entry name" value="F-box_dom"/>
</dbReference>
<dbReference type="SMART" id="SM00579">
    <property type="entry name" value="FBD"/>
    <property type="match status" value="1"/>
</dbReference>
<name>A0AAE1V969_9SOLA</name>
<dbReference type="Pfam" id="PF24758">
    <property type="entry name" value="LRR_At5g56370"/>
    <property type="match status" value="1"/>
</dbReference>
<dbReference type="Proteomes" id="UP001291623">
    <property type="component" value="Unassembled WGS sequence"/>
</dbReference>
<comment type="caution">
    <text evidence="2">The sequence shown here is derived from an EMBL/GenBank/DDBJ whole genome shotgun (WGS) entry which is preliminary data.</text>
</comment>
<dbReference type="Gene3D" id="3.80.10.10">
    <property type="entry name" value="Ribonuclease Inhibitor"/>
    <property type="match status" value="1"/>
</dbReference>
<accession>A0AAE1V969</accession>
<dbReference type="InterPro" id="IPR036047">
    <property type="entry name" value="F-box-like_dom_sf"/>
</dbReference>
<dbReference type="AlphaFoldDB" id="A0AAE1V969"/>
<organism evidence="2 3">
    <name type="scientific">Anisodus tanguticus</name>
    <dbReference type="NCBI Taxonomy" id="243964"/>
    <lineage>
        <taxon>Eukaryota</taxon>
        <taxon>Viridiplantae</taxon>
        <taxon>Streptophyta</taxon>
        <taxon>Embryophyta</taxon>
        <taxon>Tracheophyta</taxon>
        <taxon>Spermatophyta</taxon>
        <taxon>Magnoliopsida</taxon>
        <taxon>eudicotyledons</taxon>
        <taxon>Gunneridae</taxon>
        <taxon>Pentapetalae</taxon>
        <taxon>asterids</taxon>
        <taxon>lamiids</taxon>
        <taxon>Solanales</taxon>
        <taxon>Solanaceae</taxon>
        <taxon>Solanoideae</taxon>
        <taxon>Hyoscyameae</taxon>
        <taxon>Anisodus</taxon>
    </lineage>
</organism>
<protein>
    <recommendedName>
        <fullName evidence="1">F-box domain-containing protein</fullName>
    </recommendedName>
</protein>
<dbReference type="InterPro" id="IPR055411">
    <property type="entry name" value="LRR_FXL15/At3g58940/PEG3-like"/>
</dbReference>
<dbReference type="EMBL" id="JAVYJV010000010">
    <property type="protein sequence ID" value="KAK4360217.1"/>
    <property type="molecule type" value="Genomic_DNA"/>
</dbReference>
<proteinExistence type="predicted"/>
<dbReference type="InterPro" id="IPR006566">
    <property type="entry name" value="FBD"/>
</dbReference>
<feature type="domain" description="F-box" evidence="1">
    <location>
        <begin position="71"/>
        <end position="124"/>
    </location>
</feature>
<evidence type="ECO:0000313" key="3">
    <source>
        <dbReference type="Proteomes" id="UP001291623"/>
    </source>
</evidence>
<evidence type="ECO:0000259" key="1">
    <source>
        <dbReference type="PROSITE" id="PS50181"/>
    </source>
</evidence>
<dbReference type="SUPFAM" id="SSF52047">
    <property type="entry name" value="RNI-like"/>
    <property type="match status" value="1"/>
</dbReference>
<dbReference type="SUPFAM" id="SSF81383">
    <property type="entry name" value="F-box domain"/>
    <property type="match status" value="1"/>
</dbReference>